<evidence type="ECO:0000313" key="2">
    <source>
        <dbReference type="Proteomes" id="UP000683246"/>
    </source>
</evidence>
<dbReference type="InterPro" id="IPR012545">
    <property type="entry name" value="DUF1697"/>
</dbReference>
<name>A0A8J8MNI9_9FIRM</name>
<dbReference type="PANTHER" id="PTHR36439">
    <property type="entry name" value="BLL4334 PROTEIN"/>
    <property type="match status" value="1"/>
</dbReference>
<accession>A0A8J8MNI9</accession>
<dbReference type="Gene3D" id="3.30.70.1280">
    <property type="entry name" value="SP0830-like domains"/>
    <property type="match status" value="1"/>
</dbReference>
<dbReference type="SUPFAM" id="SSF160379">
    <property type="entry name" value="SP0830-like"/>
    <property type="match status" value="1"/>
</dbReference>
<dbReference type="Gene3D" id="3.30.70.1260">
    <property type="entry name" value="bacterial protein sp0830 like"/>
    <property type="match status" value="1"/>
</dbReference>
<dbReference type="PIRSF" id="PIRSF008502">
    <property type="entry name" value="UCP008502"/>
    <property type="match status" value="1"/>
</dbReference>
<dbReference type="Proteomes" id="UP000683246">
    <property type="component" value="Chromosome"/>
</dbReference>
<protein>
    <submittedName>
        <fullName evidence="1">DUF1697 domain-containing protein</fullName>
    </submittedName>
</protein>
<proteinExistence type="predicted"/>
<dbReference type="KEGG" id="vpy:HZI73_21550"/>
<dbReference type="Pfam" id="PF08002">
    <property type="entry name" value="DUF1697"/>
    <property type="match status" value="1"/>
</dbReference>
<reference evidence="1" key="1">
    <citation type="submission" date="2020-07" db="EMBL/GenBank/DDBJ databases">
        <title>Vallitalea pronyensis genome.</title>
        <authorList>
            <person name="Postec A."/>
        </authorList>
    </citation>
    <scope>NUCLEOTIDE SEQUENCE</scope>
    <source>
        <strain evidence="1">FatNI3</strain>
    </source>
</reference>
<gene>
    <name evidence="1" type="ORF">HZI73_21550</name>
</gene>
<dbReference type="EMBL" id="CP058649">
    <property type="protein sequence ID" value="QUI24724.1"/>
    <property type="molecule type" value="Genomic_DNA"/>
</dbReference>
<sequence>MSYERRDLMIYCAFFRGVNVNGVKMTMGVIKERFEKLGFCEVTTVLATGNVIFAENEGLHASAIVKQIEDDLSLYYNRQVYIFLKTDEDVKHIIEYAMDYDTKKYNLYWMLVDTAIHRKKIVDEYDTTTAIEGEQIAIKGGELYWLVPKGYTLKTPFGKLLGKKKYQAHLTSRNLNTIKKVLSKMQSS</sequence>
<dbReference type="PANTHER" id="PTHR36439:SF1">
    <property type="entry name" value="DUF1697 DOMAIN-CONTAINING PROTEIN"/>
    <property type="match status" value="1"/>
</dbReference>
<dbReference type="RefSeq" id="WP_212695419.1">
    <property type="nucleotide sequence ID" value="NZ_CP058649.1"/>
</dbReference>
<organism evidence="1 2">
    <name type="scientific">Vallitalea pronyensis</name>
    <dbReference type="NCBI Taxonomy" id="1348613"/>
    <lineage>
        <taxon>Bacteria</taxon>
        <taxon>Bacillati</taxon>
        <taxon>Bacillota</taxon>
        <taxon>Clostridia</taxon>
        <taxon>Lachnospirales</taxon>
        <taxon>Vallitaleaceae</taxon>
        <taxon>Vallitalea</taxon>
    </lineage>
</organism>
<keyword evidence="2" id="KW-1185">Reference proteome</keyword>
<dbReference type="AlphaFoldDB" id="A0A8J8MNI9"/>
<evidence type="ECO:0000313" key="1">
    <source>
        <dbReference type="EMBL" id="QUI24724.1"/>
    </source>
</evidence>